<dbReference type="Proteomes" id="UP001359469">
    <property type="component" value="Unassembled WGS sequence"/>
</dbReference>
<dbReference type="InterPro" id="IPR049457">
    <property type="entry name" value="Emfourin"/>
</dbReference>
<evidence type="ECO:0000313" key="1">
    <source>
        <dbReference type="EMBL" id="MEI7063051.1"/>
    </source>
</evidence>
<dbReference type="Pfam" id="PF20242">
    <property type="entry name" value="Emfourin"/>
    <property type="match status" value="1"/>
</dbReference>
<protein>
    <submittedName>
        <fullName evidence="1">Protealysin inhibitor emfourin</fullName>
    </submittedName>
</protein>
<sequence>MSTNRNNLPDLTDDVIIELAREGGFAWIPRLAGLRRFTLAEVPASQKEKIRAVLHDALPAAQEPGQPDSPGRGDQFYYRIHIHCCNTQNNRQTDWVLLIPEQSAPSALEALWRNGLDDCQTS</sequence>
<proteinExistence type="predicted"/>
<gene>
    <name evidence="1" type="ORF">WCU84_05140</name>
</gene>
<comment type="caution">
    <text evidence="1">The sequence shown here is derived from an EMBL/GenBank/DDBJ whole genome shotgun (WGS) entry which is preliminary data.</text>
</comment>
<name>A0ABU8JJ73_DICCH</name>
<organism evidence="1 2">
    <name type="scientific">Dickeya chrysanthemi</name>
    <name type="common">Pectobacterium chrysanthemi</name>
    <name type="synonym">Erwinia chrysanthemi</name>
    <dbReference type="NCBI Taxonomy" id="556"/>
    <lineage>
        <taxon>Bacteria</taxon>
        <taxon>Pseudomonadati</taxon>
        <taxon>Pseudomonadota</taxon>
        <taxon>Gammaproteobacteria</taxon>
        <taxon>Enterobacterales</taxon>
        <taxon>Pectobacteriaceae</taxon>
        <taxon>Dickeya</taxon>
    </lineage>
</organism>
<dbReference type="RefSeq" id="WP_040000234.1">
    <property type="nucleotide sequence ID" value="NZ_CP161827.1"/>
</dbReference>
<evidence type="ECO:0000313" key="2">
    <source>
        <dbReference type="Proteomes" id="UP001359469"/>
    </source>
</evidence>
<accession>A0ABU8JJ73</accession>
<reference evidence="1 2" key="1">
    <citation type="submission" date="2024-03" db="EMBL/GenBank/DDBJ databases">
        <title>Analysis of soft rot Pectobacteriaceae population diversity in US potato growing regions between 2016 and 2022.</title>
        <authorList>
            <person name="Ma X."/>
            <person name="Zhang X."/>
            <person name="Stodghill P."/>
            <person name="Rioux R."/>
            <person name="Babler B."/>
            <person name="Shrestha S."/>
            <person name="Babler B."/>
            <person name="Rivedal H."/>
            <person name="Frost K."/>
            <person name="Hao J."/>
            <person name="Secor G."/>
            <person name="Swingle B."/>
        </authorList>
    </citation>
    <scope>NUCLEOTIDE SEQUENCE [LARGE SCALE GENOMIC DNA]</scope>
    <source>
        <strain evidence="1 2">SR64</strain>
    </source>
</reference>
<dbReference type="EMBL" id="JBBBOO010000003">
    <property type="protein sequence ID" value="MEI7063051.1"/>
    <property type="molecule type" value="Genomic_DNA"/>
</dbReference>
<keyword evidence="2" id="KW-1185">Reference proteome</keyword>